<dbReference type="InterPro" id="IPR004618">
    <property type="entry name" value="AsnA"/>
</dbReference>
<dbReference type="InterPro" id="IPR045864">
    <property type="entry name" value="aa-tRNA-synth_II/BPL/LPL"/>
</dbReference>
<dbReference type="GO" id="GO:0005829">
    <property type="term" value="C:cytosol"/>
    <property type="evidence" value="ECO:0007669"/>
    <property type="project" value="TreeGrafter"/>
</dbReference>
<dbReference type="NCBIfam" id="TIGR00669">
    <property type="entry name" value="asnA"/>
    <property type="match status" value="1"/>
</dbReference>
<proteinExistence type="inferred from homology"/>
<dbReference type="PANTHER" id="PTHR30073:SF5">
    <property type="entry name" value="ASPARTATE--AMMONIA LIGASE"/>
    <property type="match status" value="1"/>
</dbReference>
<dbReference type="SUPFAM" id="SSF55681">
    <property type="entry name" value="Class II aaRS and biotin synthetases"/>
    <property type="match status" value="1"/>
</dbReference>
<evidence type="ECO:0000256" key="2">
    <source>
        <dbReference type="ARBA" id="ARBA00022598"/>
    </source>
</evidence>
<organism evidence="10 11">
    <name type="scientific">Senegalia massiliensis</name>
    <dbReference type="NCBI Taxonomy" id="1720316"/>
    <lineage>
        <taxon>Bacteria</taxon>
        <taxon>Bacillati</taxon>
        <taxon>Bacillota</taxon>
        <taxon>Clostridia</taxon>
        <taxon>Eubacteriales</taxon>
        <taxon>Clostridiaceae</taxon>
        <taxon>Senegalia</taxon>
    </lineage>
</organism>
<dbReference type="GO" id="GO:0070981">
    <property type="term" value="P:L-asparagine biosynthetic process"/>
    <property type="evidence" value="ECO:0007669"/>
    <property type="project" value="UniProtKB-UniRule"/>
</dbReference>
<keyword evidence="1 7" id="KW-0963">Cytoplasm</keyword>
<keyword evidence="5 7" id="KW-0067">ATP-binding</keyword>
<dbReference type="EC" id="6.3.1.1" evidence="7 8"/>
<protein>
    <recommendedName>
        <fullName evidence="7 8">Aspartate--ammonia ligase</fullName>
        <ecNumber evidence="7 8">6.3.1.1</ecNumber>
    </recommendedName>
    <alternativeName>
        <fullName evidence="7">Asparagine synthetase A</fullName>
    </alternativeName>
</protein>
<evidence type="ECO:0000259" key="9">
    <source>
        <dbReference type="PROSITE" id="PS50862"/>
    </source>
</evidence>
<keyword evidence="3 7" id="KW-0028">Amino-acid biosynthesis</keyword>
<dbReference type="HAMAP" id="MF_00555">
    <property type="entry name" value="AsnA"/>
    <property type="match status" value="1"/>
</dbReference>
<dbReference type="AlphaFoldDB" id="A0A845QYT1"/>
<evidence type="ECO:0000256" key="6">
    <source>
        <dbReference type="ARBA" id="ARBA00022888"/>
    </source>
</evidence>
<keyword evidence="2 7" id="KW-0436">Ligase</keyword>
<reference evidence="10 11" key="1">
    <citation type="submission" date="2018-08" db="EMBL/GenBank/DDBJ databases">
        <title>Murine metabolic-syndrome-specific gut microbial biobank.</title>
        <authorList>
            <person name="Liu C."/>
        </authorList>
    </citation>
    <scope>NUCLEOTIDE SEQUENCE [LARGE SCALE GENOMIC DNA]</scope>
    <source>
        <strain evidence="10 11">583</strain>
    </source>
</reference>
<dbReference type="GO" id="GO:0005524">
    <property type="term" value="F:ATP binding"/>
    <property type="evidence" value="ECO:0007669"/>
    <property type="project" value="UniProtKB-UniRule"/>
</dbReference>
<dbReference type="PIRSF" id="PIRSF001555">
    <property type="entry name" value="Asp_ammon_ligase"/>
    <property type="match status" value="1"/>
</dbReference>
<evidence type="ECO:0000256" key="4">
    <source>
        <dbReference type="ARBA" id="ARBA00022741"/>
    </source>
</evidence>
<name>A0A845QYT1_9CLOT</name>
<evidence type="ECO:0000256" key="5">
    <source>
        <dbReference type="ARBA" id="ARBA00022840"/>
    </source>
</evidence>
<dbReference type="GO" id="GO:0004071">
    <property type="term" value="F:aspartate-ammonia ligase activity"/>
    <property type="evidence" value="ECO:0007669"/>
    <property type="project" value="UniProtKB-UniRule"/>
</dbReference>
<comment type="similarity">
    <text evidence="7">Belongs to the class-II aminoacyl-tRNA synthetase family. AsnA subfamily.</text>
</comment>
<comment type="pathway">
    <text evidence="7">Amino-acid biosynthesis; L-asparagine biosynthesis; L-asparagine from L-aspartate (ammonia route): step 1/1.</text>
</comment>
<evidence type="ECO:0000313" key="11">
    <source>
        <dbReference type="Proteomes" id="UP000467132"/>
    </source>
</evidence>
<gene>
    <name evidence="7" type="primary">asnA</name>
    <name evidence="10" type="ORF">D3Z33_11380</name>
</gene>
<evidence type="ECO:0000256" key="7">
    <source>
        <dbReference type="HAMAP-Rule" id="MF_00555"/>
    </source>
</evidence>
<dbReference type="EMBL" id="QXXA01000012">
    <property type="protein sequence ID" value="NBI07451.1"/>
    <property type="molecule type" value="Genomic_DNA"/>
</dbReference>
<evidence type="ECO:0000256" key="8">
    <source>
        <dbReference type="NCBIfam" id="TIGR00669"/>
    </source>
</evidence>
<dbReference type="InterPro" id="IPR006195">
    <property type="entry name" value="aa-tRNA-synth_II"/>
</dbReference>
<dbReference type="Gene3D" id="3.30.930.10">
    <property type="entry name" value="Bira Bifunctional Protein, Domain 2"/>
    <property type="match status" value="1"/>
</dbReference>
<keyword evidence="11" id="KW-1185">Reference proteome</keyword>
<dbReference type="Pfam" id="PF03590">
    <property type="entry name" value="AsnA"/>
    <property type="match status" value="1"/>
</dbReference>
<evidence type="ECO:0000256" key="1">
    <source>
        <dbReference type="ARBA" id="ARBA00022490"/>
    </source>
</evidence>
<dbReference type="UniPathway" id="UPA00134">
    <property type="reaction ID" value="UER00194"/>
</dbReference>
<comment type="subcellular location">
    <subcellularLocation>
        <location evidence="7">Cytoplasm</location>
    </subcellularLocation>
</comment>
<dbReference type="Proteomes" id="UP000467132">
    <property type="component" value="Unassembled WGS sequence"/>
</dbReference>
<sequence>MDTKLIIPSNYKPTLNLKQTEIAIKTIKDYFERKLAKKLNLLRVSAPLFVRTNTGLNDNLSGVERPVIFDMKNDSESNVEIVHSLAKWKRMALKRYNFEIGEGIYTDMDAIRRDEEFDNTHSIYVDQWDWEKIIDKKERNQEKLKEIVKLIYGICKDTEKYICGLYDHIEPILPEEIQFISSKELERLYPNLSPELRERKIAKEKKAVFIMEIGRNLESGEPHGMRSPDYDDWDLNGDIIFWNPVLNSEFEISSMGIRVDEEALKEQLRLSNCEDRKTLEYHELLLQDKLPLTVGGGIGQSRLCMFFLRKAHIGEVQSSIWPKWMVEECNKKNIILL</sequence>
<evidence type="ECO:0000256" key="3">
    <source>
        <dbReference type="ARBA" id="ARBA00022605"/>
    </source>
</evidence>
<dbReference type="PROSITE" id="PS50862">
    <property type="entry name" value="AA_TRNA_LIGASE_II"/>
    <property type="match status" value="1"/>
</dbReference>
<keyword evidence="6 7" id="KW-0061">Asparagine biosynthesis</keyword>
<comment type="catalytic activity">
    <reaction evidence="7">
        <text>L-aspartate + NH4(+) + ATP = L-asparagine + AMP + diphosphate + H(+)</text>
        <dbReference type="Rhea" id="RHEA:11372"/>
        <dbReference type="ChEBI" id="CHEBI:15378"/>
        <dbReference type="ChEBI" id="CHEBI:28938"/>
        <dbReference type="ChEBI" id="CHEBI:29991"/>
        <dbReference type="ChEBI" id="CHEBI:30616"/>
        <dbReference type="ChEBI" id="CHEBI:33019"/>
        <dbReference type="ChEBI" id="CHEBI:58048"/>
        <dbReference type="ChEBI" id="CHEBI:456215"/>
        <dbReference type="EC" id="6.3.1.1"/>
    </reaction>
</comment>
<feature type="domain" description="Aminoacyl-transfer RNA synthetases class-II family profile" evidence="9">
    <location>
        <begin position="27"/>
        <end position="322"/>
    </location>
</feature>
<accession>A0A845QYT1</accession>
<dbReference type="RefSeq" id="WP_160197908.1">
    <property type="nucleotide sequence ID" value="NZ_QXXA01000012.1"/>
</dbReference>
<keyword evidence="4 7" id="KW-0547">Nucleotide-binding</keyword>
<dbReference type="OrthoDB" id="9766088at2"/>
<comment type="caution">
    <text evidence="10">The sequence shown here is derived from an EMBL/GenBank/DDBJ whole genome shotgun (WGS) entry which is preliminary data.</text>
</comment>
<evidence type="ECO:0000313" key="10">
    <source>
        <dbReference type="EMBL" id="NBI07451.1"/>
    </source>
</evidence>
<dbReference type="GO" id="GO:0016740">
    <property type="term" value="F:transferase activity"/>
    <property type="evidence" value="ECO:0007669"/>
    <property type="project" value="UniProtKB-ARBA"/>
</dbReference>
<dbReference type="PANTHER" id="PTHR30073">
    <property type="entry name" value="ASPARTATE--AMMONIA LIGASE"/>
    <property type="match status" value="1"/>
</dbReference>
<dbReference type="GO" id="GO:0140096">
    <property type="term" value="F:catalytic activity, acting on a protein"/>
    <property type="evidence" value="ECO:0007669"/>
    <property type="project" value="UniProtKB-ARBA"/>
</dbReference>